<dbReference type="AlphaFoldDB" id="A0AAD9GYI5"/>
<gene>
    <name evidence="2" type="ORF">P3T76_001390</name>
</gene>
<sequence length="417" mass="46736">MDPPTTTRREIAPLHAPWLQHTQFSSTKQVCSTDDGLVASSKHTLIRVIQELKRGRSNVDKQLAQLDTQLLAITEYLDGKSANMFPPHLVTLVEHTPDVVAPTAADGRRHCNGAAVAGKFSGIFKSESEPPTPAMVEEDLNSGLMHILLDTPCTTTGLWKYLYAYSFFKTITPEDMEQALLLEDPNSFSEDLESSEDGKDNILAGLDFERLQDSFSLNKSTPQDLDDFFKERLVASLCAVDPCSTTKEDGETQPDDEDKLPNYATETESDKEAISLLHAINIESWDPKGLTRVLRDVGLIEGGDKGVALISMSSPKDDEVSQEIRSLERQLRTSVEQTNESKRKLRKIMDKTKPWLSQKKEDDDAAIKKYFTLWQSKKELARKKKLREKKLQRRQALRFGGGGSGKPLANDKDVKQR</sequence>
<dbReference type="EMBL" id="JASMQC010000002">
    <property type="protein sequence ID" value="KAK1947380.1"/>
    <property type="molecule type" value="Genomic_DNA"/>
</dbReference>
<feature type="compositionally biased region" description="Basic residues" evidence="1">
    <location>
        <begin position="385"/>
        <end position="396"/>
    </location>
</feature>
<evidence type="ECO:0000313" key="2">
    <source>
        <dbReference type="EMBL" id="KAK1947380.1"/>
    </source>
</evidence>
<name>A0AAD9GYI5_9STRA</name>
<dbReference type="Pfam" id="PF10198">
    <property type="entry name" value="Ada3"/>
    <property type="match status" value="1"/>
</dbReference>
<evidence type="ECO:0000256" key="1">
    <source>
        <dbReference type="SAM" id="MobiDB-lite"/>
    </source>
</evidence>
<proteinExistence type="predicted"/>
<feature type="region of interest" description="Disordered" evidence="1">
    <location>
        <begin position="385"/>
        <end position="417"/>
    </location>
</feature>
<comment type="caution">
    <text evidence="2">The sequence shown here is derived from an EMBL/GenBank/DDBJ whole genome shotgun (WGS) entry which is preliminary data.</text>
</comment>
<evidence type="ECO:0000313" key="3">
    <source>
        <dbReference type="Proteomes" id="UP001259832"/>
    </source>
</evidence>
<dbReference type="Proteomes" id="UP001259832">
    <property type="component" value="Unassembled WGS sequence"/>
</dbReference>
<dbReference type="InterPro" id="IPR019340">
    <property type="entry name" value="Histone_AcTrfase_su3"/>
</dbReference>
<reference evidence="2" key="1">
    <citation type="submission" date="2023-08" db="EMBL/GenBank/DDBJ databases">
        <title>Reference Genome Resource for the Citrus Pathogen Phytophthora citrophthora.</title>
        <authorList>
            <person name="Moller H."/>
            <person name="Coetzee B."/>
            <person name="Rose L.J."/>
            <person name="Van Niekerk J.M."/>
        </authorList>
    </citation>
    <scope>NUCLEOTIDE SEQUENCE</scope>
    <source>
        <strain evidence="2">STE-U-9442</strain>
    </source>
</reference>
<protein>
    <submittedName>
        <fullName evidence="2">Uncharacterized protein</fullName>
    </submittedName>
</protein>
<keyword evidence="3" id="KW-1185">Reference proteome</keyword>
<organism evidence="2 3">
    <name type="scientific">Phytophthora citrophthora</name>
    <dbReference type="NCBI Taxonomy" id="4793"/>
    <lineage>
        <taxon>Eukaryota</taxon>
        <taxon>Sar</taxon>
        <taxon>Stramenopiles</taxon>
        <taxon>Oomycota</taxon>
        <taxon>Peronosporomycetes</taxon>
        <taxon>Peronosporales</taxon>
        <taxon>Peronosporaceae</taxon>
        <taxon>Phytophthora</taxon>
    </lineage>
</organism>
<accession>A0AAD9GYI5</accession>